<dbReference type="CDD" id="cd21176">
    <property type="entry name" value="LPMO_auxiliary-like"/>
    <property type="match status" value="1"/>
</dbReference>
<evidence type="ECO:0000256" key="8">
    <source>
        <dbReference type="SAM" id="SignalP"/>
    </source>
</evidence>
<evidence type="ECO:0000256" key="6">
    <source>
        <dbReference type="ARBA" id="ARBA00023180"/>
    </source>
</evidence>
<feature type="chain" id="PRO_5047049715" description="Copper acquisition factor BIM1-like domain-containing protein" evidence="8">
    <location>
        <begin position="19"/>
        <end position="192"/>
    </location>
</feature>
<reference evidence="11" key="1">
    <citation type="submission" date="2024-04" db="EMBL/GenBank/DDBJ databases">
        <authorList>
            <person name="Shaw F."/>
            <person name="Minotto A."/>
        </authorList>
    </citation>
    <scope>NUCLEOTIDE SEQUENCE [LARGE SCALE GENOMIC DNA]</scope>
</reference>
<organism evidence="10 11">
    <name type="scientific">Somion occarium</name>
    <dbReference type="NCBI Taxonomy" id="3059160"/>
    <lineage>
        <taxon>Eukaryota</taxon>
        <taxon>Fungi</taxon>
        <taxon>Dikarya</taxon>
        <taxon>Basidiomycota</taxon>
        <taxon>Agaricomycotina</taxon>
        <taxon>Agaricomycetes</taxon>
        <taxon>Polyporales</taxon>
        <taxon>Cerrenaceae</taxon>
        <taxon>Somion</taxon>
    </lineage>
</organism>
<keyword evidence="11" id="KW-1185">Reference proteome</keyword>
<keyword evidence="5" id="KW-0472">Membrane</keyword>
<evidence type="ECO:0000256" key="7">
    <source>
        <dbReference type="ARBA" id="ARBA00023288"/>
    </source>
</evidence>
<dbReference type="InterPro" id="IPR046530">
    <property type="entry name" value="BIM1-like_dom"/>
</dbReference>
<protein>
    <recommendedName>
        <fullName evidence="9">Copper acquisition factor BIM1-like domain-containing protein</fullName>
    </recommendedName>
</protein>
<dbReference type="Pfam" id="PF20238">
    <property type="entry name" value="BIM1-like_dom"/>
    <property type="match status" value="1"/>
</dbReference>
<feature type="signal peptide" evidence="8">
    <location>
        <begin position="1"/>
        <end position="18"/>
    </location>
</feature>
<evidence type="ECO:0000256" key="4">
    <source>
        <dbReference type="ARBA" id="ARBA00022729"/>
    </source>
</evidence>
<name>A0ABP1CR00_9APHY</name>
<sequence>MRFTSLVFLSGLSTLVSAHFRLQYPEPRGVFVADQEPTFCDGYNTAASNRSEFPLSGGFVSIDAHHPKYTIGVLVSTAQNPSSFDNFTTAVNFFPFEGTGPLCFPIDLNSTGVDGIRDGANVTLQVVFDGGDGNLYQTCRHIVLRCDIEQQLCYTIQRVLHEHHEHCGDFKFRRTCANKYHWHELCYNSIGL</sequence>
<evidence type="ECO:0000256" key="3">
    <source>
        <dbReference type="ARBA" id="ARBA00022622"/>
    </source>
</evidence>
<keyword evidence="3" id="KW-0336">GPI-anchor</keyword>
<keyword evidence="2" id="KW-1003">Cell membrane</keyword>
<dbReference type="EMBL" id="OZ037944">
    <property type="protein sequence ID" value="CAL1696522.1"/>
    <property type="molecule type" value="Genomic_DNA"/>
</dbReference>
<dbReference type="PANTHER" id="PTHR34992">
    <property type="entry name" value="HYPHAL ANASTAMOSIS-7 PROTEIN"/>
    <property type="match status" value="1"/>
</dbReference>
<feature type="domain" description="Copper acquisition factor BIM1-like" evidence="9">
    <location>
        <begin position="17"/>
        <end position="145"/>
    </location>
</feature>
<evidence type="ECO:0000256" key="2">
    <source>
        <dbReference type="ARBA" id="ARBA00022475"/>
    </source>
</evidence>
<keyword evidence="6" id="KW-0325">Glycoprotein</keyword>
<evidence type="ECO:0000313" key="10">
    <source>
        <dbReference type="EMBL" id="CAL1696522.1"/>
    </source>
</evidence>
<evidence type="ECO:0000256" key="5">
    <source>
        <dbReference type="ARBA" id="ARBA00023136"/>
    </source>
</evidence>
<accession>A0ABP1CR00</accession>
<keyword evidence="7" id="KW-0449">Lipoprotein</keyword>
<gene>
    <name evidence="10" type="ORF">GFSPODELE1_LOCUS1222</name>
</gene>
<keyword evidence="4 8" id="KW-0732">Signal</keyword>
<evidence type="ECO:0000313" key="11">
    <source>
        <dbReference type="Proteomes" id="UP001497453"/>
    </source>
</evidence>
<proteinExistence type="predicted"/>
<dbReference type="InterPro" id="IPR046936">
    <property type="entry name" value="BIM1-like"/>
</dbReference>
<comment type="subcellular location">
    <subcellularLocation>
        <location evidence="1">Cell membrane</location>
        <topology evidence="1">Lipid-anchor</topology>
        <topology evidence="1">GPI-anchor</topology>
    </subcellularLocation>
</comment>
<evidence type="ECO:0000256" key="1">
    <source>
        <dbReference type="ARBA" id="ARBA00004609"/>
    </source>
</evidence>
<dbReference type="Proteomes" id="UP001497453">
    <property type="component" value="Chromosome 1"/>
</dbReference>
<evidence type="ECO:0000259" key="9">
    <source>
        <dbReference type="Pfam" id="PF20238"/>
    </source>
</evidence>